<evidence type="ECO:0000313" key="2">
    <source>
        <dbReference type="EMBL" id="KAG1901253.1"/>
    </source>
</evidence>
<organism evidence="2 3">
    <name type="scientific">Suillus fuscotomentosus</name>
    <dbReference type="NCBI Taxonomy" id="1912939"/>
    <lineage>
        <taxon>Eukaryota</taxon>
        <taxon>Fungi</taxon>
        <taxon>Dikarya</taxon>
        <taxon>Basidiomycota</taxon>
        <taxon>Agaricomycotina</taxon>
        <taxon>Agaricomycetes</taxon>
        <taxon>Agaricomycetidae</taxon>
        <taxon>Boletales</taxon>
        <taxon>Suillineae</taxon>
        <taxon>Suillaceae</taxon>
        <taxon>Suillus</taxon>
    </lineage>
</organism>
<feature type="compositionally biased region" description="Polar residues" evidence="1">
    <location>
        <begin position="99"/>
        <end position="113"/>
    </location>
</feature>
<reference evidence="2" key="1">
    <citation type="journal article" date="2020" name="New Phytol.">
        <title>Comparative genomics reveals dynamic genome evolution in host specialist ectomycorrhizal fungi.</title>
        <authorList>
            <person name="Lofgren L.A."/>
            <person name="Nguyen N.H."/>
            <person name="Vilgalys R."/>
            <person name="Ruytinx J."/>
            <person name="Liao H.L."/>
            <person name="Branco S."/>
            <person name="Kuo A."/>
            <person name="LaButti K."/>
            <person name="Lipzen A."/>
            <person name="Andreopoulos W."/>
            <person name="Pangilinan J."/>
            <person name="Riley R."/>
            <person name="Hundley H."/>
            <person name="Na H."/>
            <person name="Barry K."/>
            <person name="Grigoriev I.V."/>
            <person name="Stajich J.E."/>
            <person name="Kennedy P.G."/>
        </authorList>
    </citation>
    <scope>NUCLEOTIDE SEQUENCE</scope>
    <source>
        <strain evidence="2">FC203</strain>
    </source>
</reference>
<keyword evidence="3" id="KW-1185">Reference proteome</keyword>
<name>A0AAD4E7N6_9AGAM</name>
<protein>
    <submittedName>
        <fullName evidence="2">Uncharacterized protein</fullName>
    </submittedName>
</protein>
<dbReference type="AlphaFoldDB" id="A0AAD4E7N6"/>
<sequence>MAPESCNFFWTAYSNATSTAALKLAHVAHKEIGRLNAPFGRESSTALAEPGFTWTGRHPVVQVLQANPVSLPQPVQPVTLPQPVLPLEPDQVMLAHNSKPLTSSKHTIATQARRSGCPGRPSTRAEEANKIGDTSSQQVTKAAPKRKQNAVQPHASESRKKSQK</sequence>
<dbReference type="Proteomes" id="UP001195769">
    <property type="component" value="Unassembled WGS sequence"/>
</dbReference>
<comment type="caution">
    <text evidence="2">The sequence shown here is derived from an EMBL/GenBank/DDBJ whole genome shotgun (WGS) entry which is preliminary data.</text>
</comment>
<dbReference type="EMBL" id="JABBWK010000023">
    <property type="protein sequence ID" value="KAG1901253.1"/>
    <property type="molecule type" value="Genomic_DNA"/>
</dbReference>
<accession>A0AAD4E7N6</accession>
<dbReference type="GeneID" id="64671228"/>
<proteinExistence type="predicted"/>
<feature type="region of interest" description="Disordered" evidence="1">
    <location>
        <begin position="97"/>
        <end position="164"/>
    </location>
</feature>
<evidence type="ECO:0000313" key="3">
    <source>
        <dbReference type="Proteomes" id="UP001195769"/>
    </source>
</evidence>
<gene>
    <name evidence="2" type="ORF">F5891DRAFT_979780</name>
</gene>
<evidence type="ECO:0000256" key="1">
    <source>
        <dbReference type="SAM" id="MobiDB-lite"/>
    </source>
</evidence>
<dbReference type="RefSeq" id="XP_041226828.1">
    <property type="nucleotide sequence ID" value="XM_041376930.1"/>
</dbReference>